<accession>A0AAE0FGN7</accession>
<feature type="transmembrane region" description="Helical" evidence="2">
    <location>
        <begin position="256"/>
        <end position="279"/>
    </location>
</feature>
<keyword evidence="2" id="KW-0812">Transmembrane</keyword>
<feature type="region of interest" description="Disordered" evidence="1">
    <location>
        <begin position="357"/>
        <end position="377"/>
    </location>
</feature>
<feature type="transmembrane region" description="Helical" evidence="2">
    <location>
        <begin position="140"/>
        <end position="160"/>
    </location>
</feature>
<evidence type="ECO:0000313" key="4">
    <source>
        <dbReference type="Proteomes" id="UP001190700"/>
    </source>
</evidence>
<gene>
    <name evidence="3" type="ORF">CYMTET_31985</name>
</gene>
<sequence length="377" mass="42879">AQLSRAERIILEVNKNLMMLTLVICFSYSRATICCMERKEYLCCPDASNPESVCVGFDSCGVLSDSGFGDQMLPEEMKGGDIDQCDAFPRSTLIGRLYATMVIVVVLLPVNTILQSLFMMSTNTPIPGFWRPVPVTGKKTSKMFGPMTAILVKSVVTYAAAMFNNFERFNKAMAMIIVAALTTLFNPNQKTQRAFRMMMESFKKIRARAYRSVFGTALRLPSRSSRSSRGSMKDHYSWGTAEVYVVPAINGEFEKLGYLFLFLFWFTLLWLLLTTLTLIRNSMGKHAERVLLTRWIMTVVTENFGMTAVQLIFFKIFGVFVVDKVKSALLTNFELETWYEDVVITYLERQWDTVRNDGNQKDRGREISSENEQPIDG</sequence>
<keyword evidence="2" id="KW-1133">Transmembrane helix</keyword>
<name>A0AAE0FGN7_9CHLO</name>
<feature type="transmembrane region" description="Helical" evidence="2">
    <location>
        <begin position="97"/>
        <end position="120"/>
    </location>
</feature>
<comment type="caution">
    <text evidence="3">The sequence shown here is derived from an EMBL/GenBank/DDBJ whole genome shotgun (WGS) entry which is preliminary data.</text>
</comment>
<feature type="non-terminal residue" evidence="3">
    <location>
        <position position="1"/>
    </location>
</feature>
<evidence type="ECO:0000313" key="3">
    <source>
        <dbReference type="EMBL" id="KAK3258996.1"/>
    </source>
</evidence>
<dbReference type="Proteomes" id="UP001190700">
    <property type="component" value="Unassembled WGS sequence"/>
</dbReference>
<keyword evidence="4" id="KW-1185">Reference proteome</keyword>
<organism evidence="3 4">
    <name type="scientific">Cymbomonas tetramitiformis</name>
    <dbReference type="NCBI Taxonomy" id="36881"/>
    <lineage>
        <taxon>Eukaryota</taxon>
        <taxon>Viridiplantae</taxon>
        <taxon>Chlorophyta</taxon>
        <taxon>Pyramimonadophyceae</taxon>
        <taxon>Pyramimonadales</taxon>
        <taxon>Pyramimonadaceae</taxon>
        <taxon>Cymbomonas</taxon>
    </lineage>
</organism>
<proteinExistence type="predicted"/>
<dbReference type="EMBL" id="LGRX02019091">
    <property type="protein sequence ID" value="KAK3258996.1"/>
    <property type="molecule type" value="Genomic_DNA"/>
</dbReference>
<protein>
    <submittedName>
        <fullName evidence="3">Uncharacterized protein</fullName>
    </submittedName>
</protein>
<dbReference type="AlphaFoldDB" id="A0AAE0FGN7"/>
<keyword evidence="2" id="KW-0472">Membrane</keyword>
<evidence type="ECO:0000256" key="1">
    <source>
        <dbReference type="SAM" id="MobiDB-lite"/>
    </source>
</evidence>
<feature type="compositionally biased region" description="Basic and acidic residues" evidence="1">
    <location>
        <begin position="357"/>
        <end position="368"/>
    </location>
</feature>
<evidence type="ECO:0000256" key="2">
    <source>
        <dbReference type="SAM" id="Phobius"/>
    </source>
</evidence>
<reference evidence="3 4" key="1">
    <citation type="journal article" date="2015" name="Genome Biol. Evol.">
        <title>Comparative Genomics of a Bacterivorous Green Alga Reveals Evolutionary Causalities and Consequences of Phago-Mixotrophic Mode of Nutrition.</title>
        <authorList>
            <person name="Burns J.A."/>
            <person name="Paasch A."/>
            <person name="Narechania A."/>
            <person name="Kim E."/>
        </authorList>
    </citation>
    <scope>NUCLEOTIDE SEQUENCE [LARGE SCALE GENOMIC DNA]</scope>
    <source>
        <strain evidence="3 4">PLY_AMNH</strain>
    </source>
</reference>